<name>A0A0A8L5N3_9SACH</name>
<sequence length="222" mass="25835">MSERGNVPYPVKDLDSFTLTDGKSPKYDNSTSQPELRDTNAPHEEIRKTKSEKTLPKLFDFKGKFKMNNKNLQRNSTPEEESKMQQSAIFIVKDDKKRPSDKALQHEVYQEVVPQRRQPRQVKPRHRQQAMPQLQPKLLQPIVPTVVAVPSQMQPEPLPQPMTLRALPEFVFGNVDFVINTRFPSLIPYSKHVKVTLIVLFLIQFHWFIELFISAVSRNVYQ</sequence>
<organism evidence="3 4">
    <name type="scientific">Kluyveromyces dobzhanskii CBS 2104</name>
    <dbReference type="NCBI Taxonomy" id="1427455"/>
    <lineage>
        <taxon>Eukaryota</taxon>
        <taxon>Fungi</taxon>
        <taxon>Dikarya</taxon>
        <taxon>Ascomycota</taxon>
        <taxon>Saccharomycotina</taxon>
        <taxon>Saccharomycetes</taxon>
        <taxon>Saccharomycetales</taxon>
        <taxon>Saccharomycetaceae</taxon>
        <taxon>Kluyveromyces</taxon>
    </lineage>
</organism>
<feature type="compositionally biased region" description="Polar residues" evidence="1">
    <location>
        <begin position="17"/>
        <end position="34"/>
    </location>
</feature>
<keyword evidence="4" id="KW-1185">Reference proteome</keyword>
<comment type="caution">
    <text evidence="3">The sequence shown here is derived from an EMBL/GenBank/DDBJ whole genome shotgun (WGS) entry which is preliminary data.</text>
</comment>
<gene>
    <name evidence="3" type="ORF">KLDO_g1737</name>
</gene>
<evidence type="ECO:0000256" key="2">
    <source>
        <dbReference type="SAM" id="Phobius"/>
    </source>
</evidence>
<keyword evidence="2" id="KW-0472">Membrane</keyword>
<dbReference type="Proteomes" id="UP000031516">
    <property type="component" value="Unassembled WGS sequence"/>
</dbReference>
<dbReference type="OrthoDB" id="10536262at2759"/>
<accession>A0A0A8L5N3</accession>
<dbReference type="AlphaFoldDB" id="A0A0A8L5N3"/>
<evidence type="ECO:0000313" key="3">
    <source>
        <dbReference type="EMBL" id="CDO93440.1"/>
    </source>
</evidence>
<protein>
    <submittedName>
        <fullName evidence="3">WGS project CCBQ000000000 data, contig 00098</fullName>
    </submittedName>
</protein>
<feature type="region of interest" description="Disordered" evidence="1">
    <location>
        <begin position="1"/>
        <end position="55"/>
    </location>
</feature>
<feature type="compositionally biased region" description="Basic and acidic residues" evidence="1">
    <location>
        <begin position="35"/>
        <end position="55"/>
    </location>
</feature>
<reference evidence="3 4" key="1">
    <citation type="submission" date="2014-03" db="EMBL/GenBank/DDBJ databases">
        <title>The genome of Kluyveromyces dobzhanskii.</title>
        <authorList>
            <person name="Nystedt B."/>
            <person name="Astrom S."/>
        </authorList>
    </citation>
    <scope>NUCLEOTIDE SEQUENCE [LARGE SCALE GENOMIC DNA]</scope>
    <source>
        <strain evidence="3 4">CBS 2104</strain>
    </source>
</reference>
<proteinExistence type="predicted"/>
<evidence type="ECO:0000256" key="1">
    <source>
        <dbReference type="SAM" id="MobiDB-lite"/>
    </source>
</evidence>
<keyword evidence="2" id="KW-1133">Transmembrane helix</keyword>
<feature type="transmembrane region" description="Helical" evidence="2">
    <location>
        <begin position="195"/>
        <end position="216"/>
    </location>
</feature>
<keyword evidence="2" id="KW-0812">Transmembrane</keyword>
<dbReference type="EMBL" id="CCBQ010000025">
    <property type="protein sequence ID" value="CDO93440.1"/>
    <property type="molecule type" value="Genomic_DNA"/>
</dbReference>
<evidence type="ECO:0000313" key="4">
    <source>
        <dbReference type="Proteomes" id="UP000031516"/>
    </source>
</evidence>